<comment type="caution">
    <text evidence="1">The sequence shown here is derived from an EMBL/GenBank/DDBJ whole genome shotgun (WGS) entry which is preliminary data.</text>
</comment>
<dbReference type="Gene3D" id="3.40.50.150">
    <property type="entry name" value="Vaccinia Virus protein VP39"/>
    <property type="match status" value="1"/>
</dbReference>
<evidence type="ECO:0000313" key="1">
    <source>
        <dbReference type="EMBL" id="GAW94068.1"/>
    </source>
</evidence>
<name>A0A1Z5HXC2_9FIRM</name>
<evidence type="ECO:0000313" key="2">
    <source>
        <dbReference type="Proteomes" id="UP000197032"/>
    </source>
</evidence>
<dbReference type="InterPro" id="IPR029063">
    <property type="entry name" value="SAM-dependent_MTases_sf"/>
</dbReference>
<dbReference type="AlphaFoldDB" id="A0A1Z5HXC2"/>
<dbReference type="Pfam" id="PF05711">
    <property type="entry name" value="TylF"/>
    <property type="match status" value="1"/>
</dbReference>
<dbReference type="InterPro" id="IPR008884">
    <property type="entry name" value="TylF_MeTrfase"/>
</dbReference>
<dbReference type="RefSeq" id="WP_202820104.1">
    <property type="nucleotide sequence ID" value="NZ_BDGJ01000197.1"/>
</dbReference>
<organism evidence="1 2">
    <name type="scientific">Calderihabitans maritimus</name>
    <dbReference type="NCBI Taxonomy" id="1246530"/>
    <lineage>
        <taxon>Bacteria</taxon>
        <taxon>Bacillati</taxon>
        <taxon>Bacillota</taxon>
        <taxon>Clostridia</taxon>
        <taxon>Neomoorellales</taxon>
        <taxon>Calderihabitantaceae</taxon>
        <taxon>Calderihabitans</taxon>
    </lineage>
</organism>
<keyword evidence="2" id="KW-1185">Reference proteome</keyword>
<keyword evidence="1" id="KW-0489">Methyltransferase</keyword>
<dbReference type="GO" id="GO:0032259">
    <property type="term" value="P:methylation"/>
    <property type="evidence" value="ECO:0007669"/>
    <property type="project" value="UniProtKB-KW"/>
</dbReference>
<dbReference type="Proteomes" id="UP000197032">
    <property type="component" value="Unassembled WGS sequence"/>
</dbReference>
<accession>A0A1Z5HXC2</accession>
<gene>
    <name evidence="1" type="ORF">KKC1_31860</name>
</gene>
<sequence>MASINDIQTGLVPIVVRLKRIAISIIQNFLEKKGYVITSSMLGLGRERRFNLITMDYIRLSTLELIAHEIYSNKVEGSVAELGVYRGDFAQHINALFKDRKLYLFDTFSGFDNRNMQTELDNKFSDPRKQDFSDTNVQMVLRKMQYPENCVIKQGFFPETAIGLDDVFAFVSIDADLYEPIYDGLKYFYPRLNKGGYILVHDYNNTNYLGAKEAVKRFCKEKDIGYVPLSDAWGSAVISK</sequence>
<dbReference type="PANTHER" id="PTHR40036:SF1">
    <property type="entry name" value="MACROCIN O-METHYLTRANSFERASE"/>
    <property type="match status" value="1"/>
</dbReference>
<reference evidence="2" key="1">
    <citation type="journal article" date="2017" name="Appl. Environ. Microbiol.">
        <title>Genomic Analysis of Calderihabitans maritimus KKC1, a Thermophilic, Hydrogenogenic, Carboxydotrophic Bacterium Isolated from Marine Sediment.</title>
        <authorList>
            <person name="Omae K."/>
            <person name="Yoneda Y."/>
            <person name="Fukuyama Y."/>
            <person name="Yoshida T."/>
            <person name="Sako Y."/>
        </authorList>
    </citation>
    <scope>NUCLEOTIDE SEQUENCE [LARGE SCALE GENOMIC DNA]</scope>
    <source>
        <strain evidence="2">KKC1</strain>
    </source>
</reference>
<dbReference type="GO" id="GO:0008168">
    <property type="term" value="F:methyltransferase activity"/>
    <property type="evidence" value="ECO:0007669"/>
    <property type="project" value="UniProtKB-KW"/>
</dbReference>
<dbReference type="EMBL" id="BDGJ01000197">
    <property type="protein sequence ID" value="GAW94068.1"/>
    <property type="molecule type" value="Genomic_DNA"/>
</dbReference>
<protein>
    <submittedName>
        <fullName evidence="1">O-methyltransferase</fullName>
    </submittedName>
</protein>
<proteinExistence type="predicted"/>
<dbReference type="SUPFAM" id="SSF53335">
    <property type="entry name" value="S-adenosyl-L-methionine-dependent methyltransferases"/>
    <property type="match status" value="1"/>
</dbReference>
<keyword evidence="1" id="KW-0808">Transferase</keyword>
<dbReference type="PANTHER" id="PTHR40036">
    <property type="entry name" value="MACROCIN O-METHYLTRANSFERASE"/>
    <property type="match status" value="1"/>
</dbReference>